<evidence type="ECO:0000256" key="4">
    <source>
        <dbReference type="ARBA" id="ARBA00044042"/>
    </source>
</evidence>
<dbReference type="AlphaFoldDB" id="A0A538SDH2"/>
<dbReference type="GO" id="GO:0009244">
    <property type="term" value="P:lipopolysaccharide core region biosynthetic process"/>
    <property type="evidence" value="ECO:0007669"/>
    <property type="project" value="TreeGrafter"/>
</dbReference>
<evidence type="ECO:0000256" key="3">
    <source>
        <dbReference type="ARBA" id="ARBA00043995"/>
    </source>
</evidence>
<dbReference type="Gene3D" id="3.40.50.2000">
    <property type="entry name" value="Glycogen Phosphorylase B"/>
    <property type="match status" value="2"/>
</dbReference>
<dbReference type="PANTHER" id="PTHR30160:SF7">
    <property type="entry name" value="ADP-HEPTOSE--LPS HEPTOSYLTRANSFERASE 2"/>
    <property type="match status" value="1"/>
</dbReference>
<dbReference type="EMBL" id="VBOR01000057">
    <property type="protein sequence ID" value="TMQ49419.1"/>
    <property type="molecule type" value="Genomic_DNA"/>
</dbReference>
<organism evidence="6 7">
    <name type="scientific">Eiseniibacteriota bacterium</name>
    <dbReference type="NCBI Taxonomy" id="2212470"/>
    <lineage>
        <taxon>Bacteria</taxon>
        <taxon>Candidatus Eiseniibacteriota</taxon>
    </lineage>
</organism>
<dbReference type="SUPFAM" id="SSF53756">
    <property type="entry name" value="UDP-Glycosyltransferase/glycogen phosphorylase"/>
    <property type="match status" value="1"/>
</dbReference>
<protein>
    <recommendedName>
        <fullName evidence="4">lipopolysaccharide heptosyltransferase II</fullName>
        <ecNumber evidence="4">2.4.99.24</ecNumber>
    </recommendedName>
</protein>
<dbReference type="GO" id="GO:0005829">
    <property type="term" value="C:cytosol"/>
    <property type="evidence" value="ECO:0007669"/>
    <property type="project" value="TreeGrafter"/>
</dbReference>
<evidence type="ECO:0000313" key="6">
    <source>
        <dbReference type="EMBL" id="TMQ49419.1"/>
    </source>
</evidence>
<comment type="caution">
    <text evidence="6">The sequence shown here is derived from an EMBL/GenBank/DDBJ whole genome shotgun (WGS) entry which is preliminary data.</text>
</comment>
<reference evidence="6 7" key="1">
    <citation type="journal article" date="2019" name="Nat. Microbiol.">
        <title>Mediterranean grassland soil C-N compound turnover is dependent on rainfall and depth, and is mediated by genomically divergent microorganisms.</title>
        <authorList>
            <person name="Diamond S."/>
            <person name="Andeer P.F."/>
            <person name="Li Z."/>
            <person name="Crits-Christoph A."/>
            <person name="Burstein D."/>
            <person name="Anantharaman K."/>
            <person name="Lane K.R."/>
            <person name="Thomas B.C."/>
            <person name="Pan C."/>
            <person name="Northen T.R."/>
            <person name="Banfield J.F."/>
        </authorList>
    </citation>
    <scope>NUCLEOTIDE SEQUENCE [LARGE SCALE GENOMIC DNA]</scope>
    <source>
        <strain evidence="6">WS_1</strain>
    </source>
</reference>
<gene>
    <name evidence="6" type="primary">waaF</name>
    <name evidence="6" type="ORF">E6K71_04985</name>
</gene>
<proteinExistence type="inferred from homology"/>
<name>A0A538SDH2_UNCEI</name>
<keyword evidence="1" id="KW-0328">Glycosyltransferase</keyword>
<dbReference type="Pfam" id="PF01075">
    <property type="entry name" value="Glyco_transf_9"/>
    <property type="match status" value="1"/>
</dbReference>
<dbReference type="PANTHER" id="PTHR30160">
    <property type="entry name" value="TETRAACYLDISACCHARIDE 4'-KINASE-RELATED"/>
    <property type="match status" value="1"/>
</dbReference>
<evidence type="ECO:0000256" key="1">
    <source>
        <dbReference type="ARBA" id="ARBA00022676"/>
    </source>
</evidence>
<keyword evidence="2 6" id="KW-0808">Transferase</keyword>
<comment type="similarity">
    <text evidence="3">Belongs to the glycosyltransferase 9 family.</text>
</comment>
<dbReference type="CDD" id="cd03789">
    <property type="entry name" value="GT9_LPS_heptosyltransferase"/>
    <property type="match status" value="1"/>
</dbReference>
<evidence type="ECO:0000256" key="2">
    <source>
        <dbReference type="ARBA" id="ARBA00022679"/>
    </source>
</evidence>
<accession>A0A538SDH2</accession>
<evidence type="ECO:0000256" key="5">
    <source>
        <dbReference type="ARBA" id="ARBA00047503"/>
    </source>
</evidence>
<dbReference type="EC" id="2.4.99.24" evidence="4"/>
<dbReference type="InterPro" id="IPR051199">
    <property type="entry name" value="LPS_LOS_Heptosyltrfase"/>
</dbReference>
<dbReference type="NCBIfam" id="TIGR02195">
    <property type="entry name" value="heptsyl_trn_II"/>
    <property type="match status" value="1"/>
</dbReference>
<evidence type="ECO:0000313" key="7">
    <source>
        <dbReference type="Proteomes" id="UP000316292"/>
    </source>
</evidence>
<comment type="catalytic activity">
    <reaction evidence="5">
        <text>an L-alpha-D-Hep-(1-&gt;5)-[alpha-Kdo-(2-&gt;4)]-alpha-Kdo-(2-&gt;6)-lipid A + ADP-L-glycero-beta-D-manno-heptose = an L-alpha-D-Hep-(1-&gt;3)-L-alpha-D-Hep-(1-&gt;5)-[alpha-Kdo-(2-&gt;4)]-alpha-Kdo-(2-&gt;6)-lipid A + ADP + H(+)</text>
        <dbReference type="Rhea" id="RHEA:74071"/>
        <dbReference type="ChEBI" id="CHEBI:15378"/>
        <dbReference type="ChEBI" id="CHEBI:61506"/>
        <dbReference type="ChEBI" id="CHEBI:193068"/>
        <dbReference type="ChEBI" id="CHEBI:193069"/>
        <dbReference type="ChEBI" id="CHEBI:456216"/>
        <dbReference type="EC" id="2.4.99.24"/>
    </reaction>
</comment>
<dbReference type="InterPro" id="IPR011910">
    <property type="entry name" value="RfaF"/>
</dbReference>
<sequence length="341" mass="35908">MALGRPLLVRLPNWLGDLVQAWPVVQAAGLDRSRPALFLGPASFAALVGPRFASSEYISWSRARRFASAGEIRRRRPGTALLLTDSLSSAILTALAGIPERIGYAAEFRDLLLTRRVSRGIPSRAAPRVQEYLHLARAAGLEVEETLPSIEALQEDRDAAASLRRQAGIEGEPFAVLAPGATFGAAKRWEPAKFAALAAALHAREGARSVLVGAKEDSEPAREVARIAGACTVDLVGATDLPALVGLLDASILVASNDSGVMHLAAALRKPTVGVFGSTSPVWSAALAPWVRSLYAAYPCSPCFRRTCPIGYGCLRSIDATQAIGAAVELLGTARLPTSAS</sequence>
<dbReference type="Proteomes" id="UP000316292">
    <property type="component" value="Unassembled WGS sequence"/>
</dbReference>
<dbReference type="InterPro" id="IPR002201">
    <property type="entry name" value="Glyco_trans_9"/>
</dbReference>
<dbReference type="GO" id="GO:0008713">
    <property type="term" value="F:ADP-heptose-lipopolysaccharide heptosyltransferase activity"/>
    <property type="evidence" value="ECO:0007669"/>
    <property type="project" value="UniProtKB-EC"/>
</dbReference>